<evidence type="ECO:0000313" key="3">
    <source>
        <dbReference type="Proteomes" id="UP001604277"/>
    </source>
</evidence>
<feature type="region of interest" description="Disordered" evidence="1">
    <location>
        <begin position="79"/>
        <end position="125"/>
    </location>
</feature>
<keyword evidence="3" id="KW-1185">Reference proteome</keyword>
<name>A0ABD1UUL3_9LAMI</name>
<protein>
    <submittedName>
        <fullName evidence="2">Uncharacterized protein</fullName>
    </submittedName>
</protein>
<sequence>MRIDWVQPINPQSSIWLSYQSAGNSLRNLNEATKILRKRNRRKWLTATSCAKATNSYGFGLIGVQIKVLILAIERNPRTRSKCRPTATEQKPYTKDSTDAKNRSNGKFSKHYRGDDGPLRTMACE</sequence>
<evidence type="ECO:0000256" key="1">
    <source>
        <dbReference type="SAM" id="MobiDB-lite"/>
    </source>
</evidence>
<organism evidence="2 3">
    <name type="scientific">Forsythia ovata</name>
    <dbReference type="NCBI Taxonomy" id="205694"/>
    <lineage>
        <taxon>Eukaryota</taxon>
        <taxon>Viridiplantae</taxon>
        <taxon>Streptophyta</taxon>
        <taxon>Embryophyta</taxon>
        <taxon>Tracheophyta</taxon>
        <taxon>Spermatophyta</taxon>
        <taxon>Magnoliopsida</taxon>
        <taxon>eudicotyledons</taxon>
        <taxon>Gunneridae</taxon>
        <taxon>Pentapetalae</taxon>
        <taxon>asterids</taxon>
        <taxon>lamiids</taxon>
        <taxon>Lamiales</taxon>
        <taxon>Oleaceae</taxon>
        <taxon>Forsythieae</taxon>
        <taxon>Forsythia</taxon>
    </lineage>
</organism>
<accession>A0ABD1UUL3</accession>
<dbReference type="AlphaFoldDB" id="A0ABD1UUL3"/>
<feature type="compositionally biased region" description="Basic and acidic residues" evidence="1">
    <location>
        <begin position="92"/>
        <end position="102"/>
    </location>
</feature>
<comment type="caution">
    <text evidence="2">The sequence shown here is derived from an EMBL/GenBank/DDBJ whole genome shotgun (WGS) entry which is preliminary data.</text>
</comment>
<gene>
    <name evidence="2" type="ORF">Fot_21238</name>
</gene>
<evidence type="ECO:0000313" key="2">
    <source>
        <dbReference type="EMBL" id="KAL2528637.1"/>
    </source>
</evidence>
<dbReference type="Proteomes" id="UP001604277">
    <property type="component" value="Unassembled WGS sequence"/>
</dbReference>
<proteinExistence type="predicted"/>
<dbReference type="EMBL" id="JBFOLJ010000006">
    <property type="protein sequence ID" value="KAL2528637.1"/>
    <property type="molecule type" value="Genomic_DNA"/>
</dbReference>
<reference evidence="3" key="1">
    <citation type="submission" date="2024-07" db="EMBL/GenBank/DDBJ databases">
        <title>Two chromosome-level genome assemblies of Korean endemic species Abeliophyllum distichum and Forsythia ovata (Oleaceae).</title>
        <authorList>
            <person name="Jang H."/>
        </authorList>
    </citation>
    <scope>NUCLEOTIDE SEQUENCE [LARGE SCALE GENOMIC DNA]</scope>
</reference>